<accession>A0ABR1SDE3</accession>
<feature type="compositionally biased region" description="Polar residues" evidence="2">
    <location>
        <begin position="102"/>
        <end position="113"/>
    </location>
</feature>
<proteinExistence type="predicted"/>
<reference evidence="3 4" key="1">
    <citation type="submission" date="2023-01" db="EMBL/GenBank/DDBJ databases">
        <title>Analysis of 21 Apiospora genomes using comparative genomics revels a genus with tremendous synthesis potential of carbohydrate active enzymes and secondary metabolites.</title>
        <authorList>
            <person name="Sorensen T."/>
        </authorList>
    </citation>
    <scope>NUCLEOTIDE SEQUENCE [LARGE SCALE GENOMIC DNA]</scope>
    <source>
        <strain evidence="3 4">CBS 33761</strain>
    </source>
</reference>
<sequence length="355" mass="39450">MGWLGEDNKLEQLRSLAEALRLTILLPTAAAKKDKLLRFCEAASTQPGLQSLAGLYHVQSLYGGDGGHVYVPAHTQAPAVPQDAPGEVPDRLSRGRDADSPAPSQAETESGESTIPVDTPPGYRGPPPEYCDGNGNQRIAKRQNRQSSEEVGSYPASKKRDRGAVTEGEAAWEDTPEAADLFSHPSFRRFIRLFETQVKKTEQLADELGELRKSHAQLEGEASKLREKQDEVEAQVVATNKQQELLEGRTYRLEEDYDEVKKQLPDIHCEVVDAVHNYIGDALQEVVEELFEDMVSDWRKDTLPQLVEELLKDIPENHAGMSRPSLKALIDALAKDAVGEHFARFQARFIQACKE</sequence>
<dbReference type="Proteomes" id="UP001444661">
    <property type="component" value="Unassembled WGS sequence"/>
</dbReference>
<keyword evidence="4" id="KW-1185">Reference proteome</keyword>
<dbReference type="Gene3D" id="1.20.920.20">
    <property type="match status" value="1"/>
</dbReference>
<evidence type="ECO:0000313" key="3">
    <source>
        <dbReference type="EMBL" id="KAK8029415.1"/>
    </source>
</evidence>
<feature type="region of interest" description="Disordered" evidence="2">
    <location>
        <begin position="77"/>
        <end position="171"/>
    </location>
</feature>
<feature type="coiled-coil region" evidence="1">
    <location>
        <begin position="201"/>
        <end position="242"/>
    </location>
</feature>
<feature type="compositionally biased region" description="Basic and acidic residues" evidence="2">
    <location>
        <begin position="88"/>
        <end position="99"/>
    </location>
</feature>
<name>A0ABR1SDE3_9PEZI</name>
<evidence type="ECO:0000256" key="1">
    <source>
        <dbReference type="SAM" id="Coils"/>
    </source>
</evidence>
<comment type="caution">
    <text evidence="3">The sequence shown here is derived from an EMBL/GenBank/DDBJ whole genome shotgun (WGS) entry which is preliminary data.</text>
</comment>
<gene>
    <name evidence="3" type="ORF">PG993_010706</name>
</gene>
<keyword evidence="1" id="KW-0175">Coiled coil</keyword>
<evidence type="ECO:0000256" key="2">
    <source>
        <dbReference type="SAM" id="MobiDB-lite"/>
    </source>
</evidence>
<evidence type="ECO:0000313" key="4">
    <source>
        <dbReference type="Proteomes" id="UP001444661"/>
    </source>
</evidence>
<dbReference type="EMBL" id="JAQQWK010000010">
    <property type="protein sequence ID" value="KAK8029415.1"/>
    <property type="molecule type" value="Genomic_DNA"/>
</dbReference>
<organism evidence="3 4">
    <name type="scientific">Apiospora rasikravindrae</name>
    <dbReference type="NCBI Taxonomy" id="990691"/>
    <lineage>
        <taxon>Eukaryota</taxon>
        <taxon>Fungi</taxon>
        <taxon>Dikarya</taxon>
        <taxon>Ascomycota</taxon>
        <taxon>Pezizomycotina</taxon>
        <taxon>Sordariomycetes</taxon>
        <taxon>Xylariomycetidae</taxon>
        <taxon>Amphisphaeriales</taxon>
        <taxon>Apiosporaceae</taxon>
        <taxon>Apiospora</taxon>
    </lineage>
</organism>
<protein>
    <submittedName>
        <fullName evidence="3">Uncharacterized protein</fullName>
    </submittedName>
</protein>